<sequence length="106" mass="12043">MVAGSEIKINEHGVFITTPKIFKVKAEITKLLEGEQVPMPNLPFLPKLYTLCFHFTNDDNVPYAHTTYTAHNKVTGELFEGITDDKGKTQVFYTDSQEDIEIHLDI</sequence>
<organism evidence="1 2">
    <name type="scientific">Moraxella bovis</name>
    <dbReference type="NCBI Taxonomy" id="476"/>
    <lineage>
        <taxon>Bacteria</taxon>
        <taxon>Pseudomonadati</taxon>
        <taxon>Pseudomonadota</taxon>
        <taxon>Gammaproteobacteria</taxon>
        <taxon>Moraxellales</taxon>
        <taxon>Moraxellaceae</taxon>
        <taxon>Moraxella</taxon>
    </lineage>
</organism>
<evidence type="ECO:0000313" key="2">
    <source>
        <dbReference type="Proteomes" id="UP000254133"/>
    </source>
</evidence>
<gene>
    <name evidence="1" type="ORF">NCTC9426_01113</name>
</gene>
<name>A0A378PSF3_MORBO</name>
<protein>
    <submittedName>
        <fullName evidence="1">Uncharacterized protein</fullName>
    </submittedName>
</protein>
<proteinExistence type="predicted"/>
<evidence type="ECO:0000313" key="1">
    <source>
        <dbReference type="EMBL" id="STY91079.1"/>
    </source>
</evidence>
<dbReference type="AlphaFoldDB" id="A0A378PSF3"/>
<reference evidence="1 2" key="1">
    <citation type="submission" date="2018-06" db="EMBL/GenBank/DDBJ databases">
        <authorList>
            <consortium name="Pathogen Informatics"/>
            <person name="Doyle S."/>
        </authorList>
    </citation>
    <scope>NUCLEOTIDE SEQUENCE [LARGE SCALE GENOMIC DNA]</scope>
    <source>
        <strain evidence="1 2">NCTC9426</strain>
    </source>
</reference>
<dbReference type="EMBL" id="UGPZ01000002">
    <property type="protein sequence ID" value="STY91079.1"/>
    <property type="molecule type" value="Genomic_DNA"/>
</dbReference>
<dbReference type="Proteomes" id="UP000254133">
    <property type="component" value="Unassembled WGS sequence"/>
</dbReference>
<accession>A0A378PSF3</accession>